<evidence type="ECO:0000313" key="3">
    <source>
        <dbReference type="Proteomes" id="UP000184275"/>
    </source>
</evidence>
<sequence>MICAFFVSIQNLAQFLAEQGRTPENLTGRILPMENEELAQRPSFVQKIAKIFTYCDSKIINIHMRLVKGLLDKEEQARAQGLIDKKGFKTAGAFITWLMAFPCHASKYSTHKYKQAFVRICFSAVLAFLPATLLLVFSEQVFPSYKDFFKEYSIVIWAMMTAVMLYFLLKFGLVLIRIVTCLLILGVLMALFAFLLSDATPETRSAIFIVIEIVTALFFLLWNFWPKGKKQGNGETN</sequence>
<dbReference type="EMBL" id="FRAW01000003">
    <property type="protein sequence ID" value="SHK25630.1"/>
    <property type="molecule type" value="Genomic_DNA"/>
</dbReference>
<keyword evidence="1" id="KW-0812">Transmembrane</keyword>
<protein>
    <submittedName>
        <fullName evidence="2">Uncharacterized protein</fullName>
    </submittedName>
</protein>
<keyword evidence="1" id="KW-0472">Membrane</keyword>
<feature type="transmembrane region" description="Helical" evidence="1">
    <location>
        <begin position="152"/>
        <end position="169"/>
    </location>
</feature>
<name>A0A1M6QZQ3_9BACT</name>
<evidence type="ECO:0000313" key="2">
    <source>
        <dbReference type="EMBL" id="SHK25630.1"/>
    </source>
</evidence>
<dbReference type="Proteomes" id="UP000184275">
    <property type="component" value="Unassembled WGS sequence"/>
</dbReference>
<feature type="transmembrane region" description="Helical" evidence="1">
    <location>
        <begin position="206"/>
        <end position="225"/>
    </location>
</feature>
<organism evidence="2 3">
    <name type="scientific">Fibrobacter intestinalis</name>
    <dbReference type="NCBI Taxonomy" id="28122"/>
    <lineage>
        <taxon>Bacteria</taxon>
        <taxon>Pseudomonadati</taxon>
        <taxon>Fibrobacterota</taxon>
        <taxon>Fibrobacteria</taxon>
        <taxon>Fibrobacterales</taxon>
        <taxon>Fibrobacteraceae</taxon>
        <taxon>Fibrobacter</taxon>
    </lineage>
</organism>
<accession>A0A1M6QZQ3</accession>
<gene>
    <name evidence="2" type="ORF">SAMN05720469_10358</name>
</gene>
<dbReference type="AlphaFoldDB" id="A0A1M6QZQ3"/>
<reference evidence="3" key="1">
    <citation type="submission" date="2016-11" db="EMBL/GenBank/DDBJ databases">
        <authorList>
            <person name="Varghese N."/>
            <person name="Submissions S."/>
        </authorList>
    </citation>
    <scope>NUCLEOTIDE SEQUENCE [LARGE SCALE GENOMIC DNA]</scope>
    <source>
        <strain evidence="3">UWOS</strain>
    </source>
</reference>
<keyword evidence="1" id="KW-1133">Transmembrane helix</keyword>
<feature type="transmembrane region" description="Helical" evidence="1">
    <location>
        <begin position="174"/>
        <end position="194"/>
    </location>
</feature>
<keyword evidence="3" id="KW-1185">Reference proteome</keyword>
<proteinExistence type="predicted"/>
<evidence type="ECO:0000256" key="1">
    <source>
        <dbReference type="SAM" id="Phobius"/>
    </source>
</evidence>
<feature type="transmembrane region" description="Helical" evidence="1">
    <location>
        <begin position="116"/>
        <end position="137"/>
    </location>
</feature>